<name>A0A4Y7RV72_COPMI</name>
<protein>
    <submittedName>
        <fullName evidence="1">Uncharacterized protein</fullName>
    </submittedName>
</protein>
<dbReference type="AlphaFoldDB" id="A0A4Y7RV72"/>
<sequence>MCGKLDMFMRITLKNGLEHKNSQRKRARYGKDTEETPVRENNQVSTTFNIDGWVDCVNRPQLMCQLAPLTNCGIQHVGGLADASRTNGGQPWHGGPVECGGSVHDTRPTLAQLGGGLSSSAKSQFTIPTEQLQWPTLRTSAERGAKGQSTTFIPHLQWGWHGIVVMRTVKGEVTIPAKCMSNQGGAAKHGGSVHGYNGGGLAWRCPQVRRGLAGRDPVAPGGANRTRLADGPQYIDAWDMFTTAVVEAEVIALFESRTFQI</sequence>
<keyword evidence="2" id="KW-1185">Reference proteome</keyword>
<evidence type="ECO:0000313" key="1">
    <source>
        <dbReference type="EMBL" id="TEB12646.1"/>
    </source>
</evidence>
<dbReference type="EMBL" id="QPFP01000430">
    <property type="protein sequence ID" value="TEB12646.1"/>
    <property type="molecule type" value="Genomic_DNA"/>
</dbReference>
<proteinExistence type="predicted"/>
<reference evidence="1 2" key="1">
    <citation type="journal article" date="2019" name="Nat. Ecol. Evol.">
        <title>Megaphylogeny resolves global patterns of mushroom evolution.</title>
        <authorList>
            <person name="Varga T."/>
            <person name="Krizsan K."/>
            <person name="Foldi C."/>
            <person name="Dima B."/>
            <person name="Sanchez-Garcia M."/>
            <person name="Sanchez-Ramirez S."/>
            <person name="Szollosi G.J."/>
            <person name="Szarkandi J.G."/>
            <person name="Papp V."/>
            <person name="Albert L."/>
            <person name="Andreopoulos W."/>
            <person name="Angelini C."/>
            <person name="Antonin V."/>
            <person name="Barry K.W."/>
            <person name="Bougher N.L."/>
            <person name="Buchanan P."/>
            <person name="Buyck B."/>
            <person name="Bense V."/>
            <person name="Catcheside P."/>
            <person name="Chovatia M."/>
            <person name="Cooper J."/>
            <person name="Damon W."/>
            <person name="Desjardin D."/>
            <person name="Finy P."/>
            <person name="Geml J."/>
            <person name="Haridas S."/>
            <person name="Hughes K."/>
            <person name="Justo A."/>
            <person name="Karasinski D."/>
            <person name="Kautmanova I."/>
            <person name="Kiss B."/>
            <person name="Kocsube S."/>
            <person name="Kotiranta H."/>
            <person name="LaButti K.M."/>
            <person name="Lechner B.E."/>
            <person name="Liimatainen K."/>
            <person name="Lipzen A."/>
            <person name="Lukacs Z."/>
            <person name="Mihaltcheva S."/>
            <person name="Morgado L.N."/>
            <person name="Niskanen T."/>
            <person name="Noordeloos M.E."/>
            <person name="Ohm R.A."/>
            <person name="Ortiz-Santana B."/>
            <person name="Ovrebo C."/>
            <person name="Racz N."/>
            <person name="Riley R."/>
            <person name="Savchenko A."/>
            <person name="Shiryaev A."/>
            <person name="Soop K."/>
            <person name="Spirin V."/>
            <person name="Szebenyi C."/>
            <person name="Tomsovsky M."/>
            <person name="Tulloss R.E."/>
            <person name="Uehling J."/>
            <person name="Grigoriev I.V."/>
            <person name="Vagvolgyi C."/>
            <person name="Papp T."/>
            <person name="Martin F.M."/>
            <person name="Miettinen O."/>
            <person name="Hibbett D.S."/>
            <person name="Nagy L.G."/>
        </authorList>
    </citation>
    <scope>NUCLEOTIDE SEQUENCE [LARGE SCALE GENOMIC DNA]</scope>
    <source>
        <strain evidence="1 2">FP101781</strain>
    </source>
</reference>
<dbReference type="Proteomes" id="UP000298030">
    <property type="component" value="Unassembled WGS sequence"/>
</dbReference>
<organism evidence="1 2">
    <name type="scientific">Coprinellus micaceus</name>
    <name type="common">Glistening ink-cap mushroom</name>
    <name type="synonym">Coprinus micaceus</name>
    <dbReference type="NCBI Taxonomy" id="71717"/>
    <lineage>
        <taxon>Eukaryota</taxon>
        <taxon>Fungi</taxon>
        <taxon>Dikarya</taxon>
        <taxon>Basidiomycota</taxon>
        <taxon>Agaricomycotina</taxon>
        <taxon>Agaricomycetes</taxon>
        <taxon>Agaricomycetidae</taxon>
        <taxon>Agaricales</taxon>
        <taxon>Agaricineae</taxon>
        <taxon>Psathyrellaceae</taxon>
        <taxon>Coprinellus</taxon>
    </lineage>
</organism>
<accession>A0A4Y7RV72</accession>
<evidence type="ECO:0000313" key="2">
    <source>
        <dbReference type="Proteomes" id="UP000298030"/>
    </source>
</evidence>
<gene>
    <name evidence="1" type="ORF">FA13DRAFT_1721912</name>
</gene>
<comment type="caution">
    <text evidence="1">The sequence shown here is derived from an EMBL/GenBank/DDBJ whole genome shotgun (WGS) entry which is preliminary data.</text>
</comment>